<organism evidence="10 11">
    <name type="scientific">Nonomuraea spiralis</name>
    <dbReference type="NCBI Taxonomy" id="46182"/>
    <lineage>
        <taxon>Bacteria</taxon>
        <taxon>Bacillati</taxon>
        <taxon>Actinomycetota</taxon>
        <taxon>Actinomycetes</taxon>
        <taxon>Streptosporangiales</taxon>
        <taxon>Streptosporangiaceae</taxon>
        <taxon>Nonomuraea</taxon>
    </lineage>
</organism>
<evidence type="ECO:0000259" key="9">
    <source>
        <dbReference type="SMART" id="SM00387"/>
    </source>
</evidence>
<keyword evidence="5 10" id="KW-0418">Kinase</keyword>
<dbReference type="CDD" id="cd16917">
    <property type="entry name" value="HATPase_UhpB-NarQ-NarX-like"/>
    <property type="match status" value="1"/>
</dbReference>
<protein>
    <submittedName>
        <fullName evidence="10">Sensor histidine kinase</fullName>
    </submittedName>
</protein>
<dbReference type="EMBL" id="JBHMEI010000044">
    <property type="protein sequence ID" value="MFB9207009.1"/>
    <property type="molecule type" value="Genomic_DNA"/>
</dbReference>
<keyword evidence="6" id="KW-1133">Transmembrane helix</keyword>
<dbReference type="RefSeq" id="WP_189650393.1">
    <property type="nucleotide sequence ID" value="NZ_BMRC01000013.1"/>
</dbReference>
<keyword evidence="11" id="KW-1185">Reference proteome</keyword>
<comment type="subcellular location">
    <subcellularLocation>
        <location evidence="1">Cell membrane</location>
        <topology evidence="1">Multi-pass membrane protein</topology>
    </subcellularLocation>
</comment>
<feature type="domain" description="Histidine kinase/HSP90-like ATPase" evidence="9">
    <location>
        <begin position="183"/>
        <end position="275"/>
    </location>
</feature>
<keyword evidence="4" id="KW-0812">Transmembrane</keyword>
<evidence type="ECO:0000256" key="5">
    <source>
        <dbReference type="ARBA" id="ARBA00022777"/>
    </source>
</evidence>
<dbReference type="InterPro" id="IPR050482">
    <property type="entry name" value="Sensor_HK_TwoCompSys"/>
</dbReference>
<reference evidence="10 11" key="1">
    <citation type="submission" date="2024-09" db="EMBL/GenBank/DDBJ databases">
        <authorList>
            <person name="Sun Q."/>
            <person name="Mori K."/>
        </authorList>
    </citation>
    <scope>NUCLEOTIDE SEQUENCE [LARGE SCALE GENOMIC DNA]</scope>
    <source>
        <strain evidence="10 11">CCM 3426</strain>
    </source>
</reference>
<dbReference type="Pfam" id="PF07730">
    <property type="entry name" value="HisKA_3"/>
    <property type="match status" value="1"/>
</dbReference>
<dbReference type="Proteomes" id="UP001589647">
    <property type="component" value="Unassembled WGS sequence"/>
</dbReference>
<evidence type="ECO:0000256" key="1">
    <source>
        <dbReference type="ARBA" id="ARBA00004651"/>
    </source>
</evidence>
<dbReference type="GO" id="GO:0016301">
    <property type="term" value="F:kinase activity"/>
    <property type="evidence" value="ECO:0007669"/>
    <property type="project" value="UniProtKB-KW"/>
</dbReference>
<dbReference type="InterPro" id="IPR003594">
    <property type="entry name" value="HATPase_dom"/>
</dbReference>
<dbReference type="Gene3D" id="1.20.5.1930">
    <property type="match status" value="1"/>
</dbReference>
<evidence type="ECO:0000256" key="8">
    <source>
        <dbReference type="ARBA" id="ARBA00023136"/>
    </source>
</evidence>
<evidence type="ECO:0000313" key="11">
    <source>
        <dbReference type="Proteomes" id="UP001589647"/>
    </source>
</evidence>
<gene>
    <name evidence="10" type="ORF">ACFFV7_37860</name>
</gene>
<dbReference type="PANTHER" id="PTHR24421">
    <property type="entry name" value="NITRATE/NITRITE SENSOR PROTEIN NARX-RELATED"/>
    <property type="match status" value="1"/>
</dbReference>
<keyword evidence="8" id="KW-0472">Membrane</keyword>
<dbReference type="Pfam" id="PF02518">
    <property type="entry name" value="HATPase_c"/>
    <property type="match status" value="1"/>
</dbReference>
<evidence type="ECO:0000256" key="3">
    <source>
        <dbReference type="ARBA" id="ARBA00022679"/>
    </source>
</evidence>
<dbReference type="InterPro" id="IPR011712">
    <property type="entry name" value="Sig_transdc_His_kin_sub3_dim/P"/>
</dbReference>
<sequence length="292" mass="31956">MQCNIQPTVVIAERIEAHKAAILAQLCGEIEESTSGAVPEGCAELAEEILDLIVARLRAGTAQAPAALFAPPAADGDEREWRRIARDLHDRVGHEISVASRQLELAEIGHARGGAGFPVHIKEAKAALLRAHQEIRDVISDLRVHAHWPGMERALQRLMTTIVDPRLAYRITLIGDVDDLPGRIRDELFLILREAITNSISHAGADLLEVCVKVAHDRITAIVRDNGRGFSGWRAKHGNGLTSMRERAVALGGLVTIESTPGKGTEVVFRASVRAVREERPKETADAKRRQH</sequence>
<dbReference type="PANTHER" id="PTHR24421:SF37">
    <property type="entry name" value="SENSOR HISTIDINE KINASE NARS"/>
    <property type="match status" value="1"/>
</dbReference>
<evidence type="ECO:0000256" key="7">
    <source>
        <dbReference type="ARBA" id="ARBA00023012"/>
    </source>
</evidence>
<keyword evidence="7" id="KW-0902">Two-component regulatory system</keyword>
<keyword evidence="3" id="KW-0808">Transferase</keyword>
<evidence type="ECO:0000256" key="2">
    <source>
        <dbReference type="ARBA" id="ARBA00022475"/>
    </source>
</evidence>
<dbReference type="Gene3D" id="3.30.565.10">
    <property type="entry name" value="Histidine kinase-like ATPase, C-terminal domain"/>
    <property type="match status" value="1"/>
</dbReference>
<dbReference type="SMART" id="SM00387">
    <property type="entry name" value="HATPase_c"/>
    <property type="match status" value="1"/>
</dbReference>
<evidence type="ECO:0000256" key="6">
    <source>
        <dbReference type="ARBA" id="ARBA00022989"/>
    </source>
</evidence>
<dbReference type="SUPFAM" id="SSF55874">
    <property type="entry name" value="ATPase domain of HSP90 chaperone/DNA topoisomerase II/histidine kinase"/>
    <property type="match status" value="1"/>
</dbReference>
<dbReference type="InterPro" id="IPR036890">
    <property type="entry name" value="HATPase_C_sf"/>
</dbReference>
<evidence type="ECO:0000256" key="4">
    <source>
        <dbReference type="ARBA" id="ARBA00022692"/>
    </source>
</evidence>
<name>A0ABV5IR41_9ACTN</name>
<proteinExistence type="predicted"/>
<keyword evidence="2" id="KW-1003">Cell membrane</keyword>
<comment type="caution">
    <text evidence="10">The sequence shown here is derived from an EMBL/GenBank/DDBJ whole genome shotgun (WGS) entry which is preliminary data.</text>
</comment>
<evidence type="ECO:0000313" key="10">
    <source>
        <dbReference type="EMBL" id="MFB9207009.1"/>
    </source>
</evidence>
<accession>A0ABV5IR41</accession>